<dbReference type="Pfam" id="PF00651">
    <property type="entry name" value="BTB"/>
    <property type="match status" value="1"/>
</dbReference>
<feature type="region of interest" description="Disordered" evidence="5">
    <location>
        <begin position="477"/>
        <end position="547"/>
    </location>
</feature>
<dbReference type="GO" id="GO:0005634">
    <property type="term" value="C:nucleus"/>
    <property type="evidence" value="ECO:0007669"/>
    <property type="project" value="UniProtKB-SubCell"/>
</dbReference>
<name>A0A9C5Z7L5_9MUSC</name>
<dbReference type="InterPro" id="IPR009057">
    <property type="entry name" value="Homeodomain-like_sf"/>
</dbReference>
<evidence type="ECO:0000256" key="3">
    <source>
        <dbReference type="ARBA" id="ARBA00023242"/>
    </source>
</evidence>
<evidence type="ECO:0000313" key="9">
    <source>
        <dbReference type="RefSeq" id="XP_037891382.1"/>
    </source>
</evidence>
<dbReference type="SUPFAM" id="SSF46689">
    <property type="entry name" value="Homeodomain-like"/>
    <property type="match status" value="4"/>
</dbReference>
<dbReference type="InterPro" id="IPR011333">
    <property type="entry name" value="SKP1/BTB/POZ_sf"/>
</dbReference>
<organism evidence="8 9">
    <name type="scientific">Glossina fuscipes</name>
    <dbReference type="NCBI Taxonomy" id="7396"/>
    <lineage>
        <taxon>Eukaryota</taxon>
        <taxon>Metazoa</taxon>
        <taxon>Ecdysozoa</taxon>
        <taxon>Arthropoda</taxon>
        <taxon>Hexapoda</taxon>
        <taxon>Insecta</taxon>
        <taxon>Pterygota</taxon>
        <taxon>Neoptera</taxon>
        <taxon>Endopterygota</taxon>
        <taxon>Diptera</taxon>
        <taxon>Brachycera</taxon>
        <taxon>Muscomorpha</taxon>
        <taxon>Hippoboscoidea</taxon>
        <taxon>Glossinidae</taxon>
        <taxon>Glossina</taxon>
    </lineage>
</organism>
<dbReference type="PROSITE" id="PS50960">
    <property type="entry name" value="HTH_PSQ"/>
    <property type="match status" value="2"/>
</dbReference>
<feature type="domain" description="BTB" evidence="6">
    <location>
        <begin position="34"/>
        <end position="100"/>
    </location>
</feature>
<dbReference type="GO" id="GO:0003677">
    <property type="term" value="F:DNA binding"/>
    <property type="evidence" value="ECO:0007669"/>
    <property type="project" value="UniProtKB-UniRule"/>
</dbReference>
<reference evidence="9" key="1">
    <citation type="submission" date="2025-08" db="UniProtKB">
        <authorList>
            <consortium name="RefSeq"/>
        </authorList>
    </citation>
    <scope>IDENTIFICATION</scope>
    <source>
        <tissue evidence="9">Whole body pupa</tissue>
    </source>
</reference>
<dbReference type="GeneID" id="119638587"/>
<feature type="domain" description="HTH psq-type" evidence="7">
    <location>
        <begin position="731"/>
        <end position="783"/>
    </location>
</feature>
<dbReference type="PANTHER" id="PTHR23110">
    <property type="entry name" value="BTB DOMAIN TRANSCRIPTION FACTOR"/>
    <property type="match status" value="1"/>
</dbReference>
<dbReference type="CDD" id="cd18315">
    <property type="entry name" value="BTB_POZ_BAB-like"/>
    <property type="match status" value="1"/>
</dbReference>
<feature type="DNA-binding region" description="H-T-H motif" evidence="4">
    <location>
        <begin position="759"/>
        <end position="779"/>
    </location>
</feature>
<keyword evidence="8" id="KW-1185">Reference proteome</keyword>
<dbReference type="InterPro" id="IPR051095">
    <property type="entry name" value="Dros_DevTransReg"/>
</dbReference>
<feature type="compositionally biased region" description="Low complexity" evidence="5">
    <location>
        <begin position="166"/>
        <end position="176"/>
    </location>
</feature>
<keyword evidence="3 4" id="KW-0539">Nucleus</keyword>
<evidence type="ECO:0000256" key="5">
    <source>
        <dbReference type="SAM" id="MobiDB-lite"/>
    </source>
</evidence>
<dbReference type="Proteomes" id="UP000092443">
    <property type="component" value="Unplaced"/>
</dbReference>
<evidence type="ECO:0000256" key="4">
    <source>
        <dbReference type="PROSITE-ProRule" id="PRU00320"/>
    </source>
</evidence>
<feature type="domain" description="HTH psq-type" evidence="7">
    <location>
        <begin position="676"/>
        <end position="728"/>
    </location>
</feature>
<feature type="DNA-binding region" description="H-T-H motif" evidence="4">
    <location>
        <begin position="704"/>
        <end position="724"/>
    </location>
</feature>
<feature type="region of interest" description="Disordered" evidence="5">
    <location>
        <begin position="209"/>
        <end position="247"/>
    </location>
</feature>
<evidence type="ECO:0000256" key="1">
    <source>
        <dbReference type="ARBA" id="ARBA00004123"/>
    </source>
</evidence>
<dbReference type="PROSITE" id="PS50097">
    <property type="entry name" value="BTB"/>
    <property type="match status" value="1"/>
</dbReference>
<feature type="region of interest" description="Disordered" evidence="5">
    <location>
        <begin position="279"/>
        <end position="307"/>
    </location>
</feature>
<protein>
    <submittedName>
        <fullName evidence="9">Transcription factor GAGA isoform X1</fullName>
    </submittedName>
</protein>
<dbReference type="Gene3D" id="3.30.710.10">
    <property type="entry name" value="Potassium Channel Kv1.1, Chain A"/>
    <property type="match status" value="1"/>
</dbReference>
<dbReference type="GO" id="GO:0006357">
    <property type="term" value="P:regulation of transcription by RNA polymerase II"/>
    <property type="evidence" value="ECO:0007669"/>
    <property type="project" value="TreeGrafter"/>
</dbReference>
<evidence type="ECO:0000259" key="7">
    <source>
        <dbReference type="PROSITE" id="PS50960"/>
    </source>
</evidence>
<evidence type="ECO:0000313" key="8">
    <source>
        <dbReference type="Proteomes" id="UP000092443"/>
    </source>
</evidence>
<dbReference type="Gene3D" id="1.10.10.60">
    <property type="entry name" value="Homeodomain-like"/>
    <property type="match status" value="4"/>
</dbReference>
<dbReference type="KEGG" id="gfs:119638587"/>
<evidence type="ECO:0000256" key="2">
    <source>
        <dbReference type="ARBA" id="ARBA00023125"/>
    </source>
</evidence>
<dbReference type="SUPFAM" id="SSF54695">
    <property type="entry name" value="POZ domain"/>
    <property type="match status" value="1"/>
</dbReference>
<dbReference type="Pfam" id="PF05225">
    <property type="entry name" value="HTH_psq"/>
    <property type="match status" value="4"/>
</dbReference>
<accession>A0A9C5Z7L5</accession>
<dbReference type="SMART" id="SM00225">
    <property type="entry name" value="BTB"/>
    <property type="match status" value="1"/>
</dbReference>
<feature type="region of interest" description="Disordered" evidence="5">
    <location>
        <begin position="157"/>
        <end position="176"/>
    </location>
</feature>
<feature type="compositionally biased region" description="Low complexity" evidence="5">
    <location>
        <begin position="876"/>
        <end position="958"/>
    </location>
</feature>
<evidence type="ECO:0000259" key="6">
    <source>
        <dbReference type="PROSITE" id="PS50097"/>
    </source>
</evidence>
<feature type="compositionally biased region" description="Low complexity" evidence="5">
    <location>
        <begin position="234"/>
        <end position="247"/>
    </location>
</feature>
<dbReference type="FunFam" id="1.10.10.60:FF:000019">
    <property type="entry name" value="Ligand-dependent corepressor isoform 1"/>
    <property type="match status" value="4"/>
</dbReference>
<feature type="compositionally biased region" description="Low complexity" evidence="5">
    <location>
        <begin position="209"/>
        <end position="219"/>
    </location>
</feature>
<sequence>MAQRSHQYFSLRWNNYQNTMTSVFQQLREDLSFVDVTLSCEHGSLKAHKVVLSACSSYFQKLLLENPCKHPTIILPGDIIFTDLKTIIDFVYRGEIDVTESELQGLLRTAEQLKIKGLCETAENADDLNDAATATITVSENIQQAVVGNIVNATVVQGQPSPPIPHQHQQQQQQQQQQQLANAAVLAHSVSPASAQQFVTSGQLVTSTPVVTQQQQQLSRKSRVRKRSKSPDLQQLQQQHHQQSQHPQAILIQNQNQAAIVSLQQTSAGNYIPVSGVQTVQTTSGGGPPQPGTTIVTADDSDSDKPTLQKICKTEEASASPASTSSASASNNAAGVTAVASSGPAIVTQIVVARDGKDKNMTSLGMGMNGGILGVPMGFLDFAPEPPAPSATPVTVTEHVDLSCNPSTDTRDLSNPSEPLDIDNHLAQHMIQRLDQSPMHTIHHQTGDESNSNLVQHIKSEVIEAKQQQVQQQQQQQQQQAAAAAHHQAQQQHLHAQQLAAAQGQAHQQQQQVHQQQQQQQQAHQQHQQQAAAHQHHQQQQQQTHQEITGATVMEIDPSQIKHEPGMIITPEIVNMMTTGHMDMYNSDTSDDSMMIANGSPHDQNEPHYTNLDQQQHGGELKGQFNGPKTWTQDDMNSALDALKNQNMSLTKASVTYGIPSTTLWQRAHRMGIETPKKEGGTKSWNEDSLNNALDALRSGQISANKASKAYGIPSSTLYKIARREGIRLAAPFNAAPTTWTQDDLDRALAAIRAGHTSVQKASAEFGIPTGTLYGRCKREGIELSRSNPTPWSEDAMNEALNSVRVGQMSINQAAINYNLPYSSLYGRFKRGKYDVSNASGTSLNNTSGNTSASIEIIEHSQENSLHILQQQFQYSPSPHQSGHGSSTPQQQTGQTPQHIQQHVVHIQQQHHPSQQQHGQHIQQDVVVTSSSQQQQVHQHGGSSTAAGQQQQQQIQQIYHHHSTPERS</sequence>
<keyword evidence="2 4" id="KW-0238">DNA-binding</keyword>
<dbReference type="InterPro" id="IPR007889">
    <property type="entry name" value="HTH_Psq"/>
</dbReference>
<feature type="compositionally biased region" description="Low complexity" evidence="5">
    <location>
        <begin position="477"/>
        <end position="546"/>
    </location>
</feature>
<feature type="region of interest" description="Disordered" evidence="5">
    <location>
        <begin position="601"/>
        <end position="633"/>
    </location>
</feature>
<feature type="compositionally biased region" description="Polar residues" evidence="5">
    <location>
        <begin position="607"/>
        <end position="617"/>
    </location>
</feature>
<dbReference type="AlphaFoldDB" id="A0A9C5Z7L5"/>
<dbReference type="PANTHER" id="PTHR23110:SF102">
    <property type="entry name" value="PIPSQUEAK, ISOFORM O"/>
    <property type="match status" value="1"/>
</dbReference>
<feature type="region of interest" description="Disordered" evidence="5">
    <location>
        <begin position="875"/>
        <end position="968"/>
    </location>
</feature>
<comment type="subcellular location">
    <subcellularLocation>
        <location evidence="1 4">Nucleus</location>
    </subcellularLocation>
</comment>
<dbReference type="FunFam" id="3.30.710.10:FF:000131">
    <property type="entry name" value="Blast:Broad-complex core protein isoform 6"/>
    <property type="match status" value="1"/>
</dbReference>
<dbReference type="RefSeq" id="XP_037891382.1">
    <property type="nucleotide sequence ID" value="XM_038035454.1"/>
</dbReference>
<dbReference type="InterPro" id="IPR000210">
    <property type="entry name" value="BTB/POZ_dom"/>
</dbReference>
<gene>
    <name evidence="9" type="primary">LOC119638587</name>
</gene>
<proteinExistence type="predicted"/>